<evidence type="ECO:0000259" key="1">
    <source>
        <dbReference type="Pfam" id="PF21939"/>
    </source>
</evidence>
<proteinExistence type="predicted"/>
<dbReference type="RefSeq" id="WP_117532839.1">
    <property type="nucleotide sequence ID" value="NZ_QUSM01000009.1"/>
</dbReference>
<comment type="caution">
    <text evidence="2">The sequence shown here is derived from an EMBL/GenBank/DDBJ whole genome shotgun (WGS) entry which is preliminary data.</text>
</comment>
<name>A0A3E3DUL0_9FIRM</name>
<dbReference type="AlphaFoldDB" id="A0A3E3DUL0"/>
<feature type="domain" description="Baseplate structural protein Gp10 C-terminal" evidence="1">
    <location>
        <begin position="289"/>
        <end position="444"/>
    </location>
</feature>
<sequence length="445" mass="49359">MATNADIKFSGIIIDDLTPKEAFIGTTSVNLAILSYLYFNDNSKYSQILSNLKCCLVNINEYGERADTISIGGIETRVSESGEGTFSLEISIKDIYNLTFNKIGTYYILLSTIVDDNVIEILSTEGMNIKSKLSIDADINVTRNDDKLSLDVSVISNNSISSYPNAPTVQIQFFTENRQHNTVSIIEDSISINYVSENMISENYTYSKPDILLTKIGKLNNLFVRLIVSLDISDKLIFDKKIPVDVIYDVYDNGINRGFALGKYCDEEQTIFECDFPAKFNSSVTGAGIINFIYPIGTYYQTDNENFNPNIEWLGTTWELLNDGRFLLGSSPDYPVMIDNTSNIGGKATHTLTEAQLPKVSKSISTSSDSHVHNIAYRTFTATGIKNQSGTLFSKPIGQTNDSIEGRVNTSSDAHKHTVTVAFGSGSAHNNMPPYRVVNIWHRIA</sequence>
<organism evidence="2 3">
    <name type="scientific">Anaerofustis stercorihominis</name>
    <dbReference type="NCBI Taxonomy" id="214853"/>
    <lineage>
        <taxon>Bacteria</taxon>
        <taxon>Bacillati</taxon>
        <taxon>Bacillota</taxon>
        <taxon>Clostridia</taxon>
        <taxon>Eubacteriales</taxon>
        <taxon>Eubacteriaceae</taxon>
        <taxon>Anaerofustis</taxon>
    </lineage>
</organism>
<accession>A0A3E3DUL0</accession>
<evidence type="ECO:0000313" key="3">
    <source>
        <dbReference type="Proteomes" id="UP000261212"/>
    </source>
</evidence>
<dbReference type="Proteomes" id="UP000261212">
    <property type="component" value="Unassembled WGS sequence"/>
</dbReference>
<reference evidence="2 3" key="1">
    <citation type="submission" date="2018-08" db="EMBL/GenBank/DDBJ databases">
        <title>A genome reference for cultivated species of the human gut microbiota.</title>
        <authorList>
            <person name="Zou Y."/>
            <person name="Xue W."/>
            <person name="Luo G."/>
        </authorList>
    </citation>
    <scope>NUCLEOTIDE SEQUENCE [LARGE SCALE GENOMIC DNA]</scope>
    <source>
        <strain evidence="2 3">AM25-6</strain>
    </source>
</reference>
<dbReference type="Pfam" id="PF21939">
    <property type="entry name" value="Gp10_C"/>
    <property type="match status" value="1"/>
</dbReference>
<gene>
    <name evidence="2" type="ORF">DW687_11715</name>
</gene>
<protein>
    <recommendedName>
        <fullName evidence="1">Baseplate structural protein Gp10 C-terminal domain-containing protein</fullName>
    </recommendedName>
</protein>
<evidence type="ECO:0000313" key="2">
    <source>
        <dbReference type="EMBL" id="RGD72903.1"/>
    </source>
</evidence>
<dbReference type="InterPro" id="IPR053827">
    <property type="entry name" value="Gp10_C"/>
</dbReference>
<dbReference type="EMBL" id="QUSM01000009">
    <property type="protein sequence ID" value="RGD72903.1"/>
    <property type="molecule type" value="Genomic_DNA"/>
</dbReference>